<sequence>MDNLTAFILNSLWIIAFILAMFYNMARRPDLKAVTILAGLLAAGYAITHWVTAELFDGRSYHEHITFQYILWGGACLAIIALILSIRPVQQLRLYWVHWTVILLLAIDVLGNILMHLDQNIVGLNTLAEPNLNWSTDSWWLWYWYSAQSNINNALILALLFVPVGMESKLMSQPKNIKKLFKSLIQGFNILTFLNSQQSVMNRMDVIQDMIDALPHAERSEAQSLLFSAKELTYRMDETGQEHYEAITLLLDAAAHCASHISAHDANTALLITKAKSR</sequence>
<feature type="transmembrane region" description="Helical" evidence="1">
    <location>
        <begin position="96"/>
        <end position="117"/>
    </location>
</feature>
<evidence type="ECO:0000313" key="3">
    <source>
        <dbReference type="Proteomes" id="UP001339167"/>
    </source>
</evidence>
<dbReference type="RefSeq" id="WP_330088342.1">
    <property type="nucleotide sequence ID" value="NZ_JAUGZK010000009.1"/>
</dbReference>
<feature type="transmembrane region" description="Helical" evidence="1">
    <location>
        <begin position="6"/>
        <end position="26"/>
    </location>
</feature>
<organism evidence="2 3">
    <name type="scientific">Alkalimonas mucilaginosa</name>
    <dbReference type="NCBI Taxonomy" id="3057676"/>
    <lineage>
        <taxon>Bacteria</taxon>
        <taxon>Pseudomonadati</taxon>
        <taxon>Pseudomonadota</taxon>
        <taxon>Gammaproteobacteria</taxon>
        <taxon>Alkalimonas</taxon>
    </lineage>
</organism>
<proteinExistence type="predicted"/>
<dbReference type="EMBL" id="JAUGZK010000009">
    <property type="protein sequence ID" value="MEE2025020.1"/>
    <property type="molecule type" value="Genomic_DNA"/>
</dbReference>
<dbReference type="Proteomes" id="UP001339167">
    <property type="component" value="Unassembled WGS sequence"/>
</dbReference>
<evidence type="ECO:0000313" key="2">
    <source>
        <dbReference type="EMBL" id="MEE2025020.1"/>
    </source>
</evidence>
<evidence type="ECO:0000256" key="1">
    <source>
        <dbReference type="SAM" id="Phobius"/>
    </source>
</evidence>
<feature type="transmembrane region" description="Helical" evidence="1">
    <location>
        <begin position="142"/>
        <end position="162"/>
    </location>
</feature>
<keyword evidence="1" id="KW-0472">Membrane</keyword>
<keyword evidence="3" id="KW-1185">Reference proteome</keyword>
<keyword evidence="1" id="KW-1133">Transmembrane helix</keyword>
<comment type="caution">
    <text evidence="2">The sequence shown here is derived from an EMBL/GenBank/DDBJ whole genome shotgun (WGS) entry which is preliminary data.</text>
</comment>
<reference evidence="2 3" key="1">
    <citation type="submission" date="2023-06" db="EMBL/GenBank/DDBJ databases">
        <title>Alkalimonas sp., MEB004 an alkaliphilic bacterium isolated from Lonar Lake, India.</title>
        <authorList>
            <person name="Joshi A."/>
            <person name="Thite S."/>
        </authorList>
    </citation>
    <scope>NUCLEOTIDE SEQUENCE [LARGE SCALE GENOMIC DNA]</scope>
    <source>
        <strain evidence="2 3">MEB004</strain>
    </source>
</reference>
<keyword evidence="1" id="KW-0812">Transmembrane</keyword>
<name>A0ABU7JH88_9GAMM</name>
<gene>
    <name evidence="2" type="ORF">QWF21_12265</name>
</gene>
<feature type="transmembrane region" description="Helical" evidence="1">
    <location>
        <begin position="33"/>
        <end position="53"/>
    </location>
</feature>
<accession>A0ABU7JH88</accession>
<feature type="transmembrane region" description="Helical" evidence="1">
    <location>
        <begin position="65"/>
        <end position="84"/>
    </location>
</feature>
<protein>
    <submittedName>
        <fullName evidence="2">Uncharacterized protein</fullName>
    </submittedName>
</protein>